<dbReference type="RefSeq" id="WP_011161234.1">
    <property type="nucleotide sequence ID" value="NC_005325.1"/>
</dbReference>
<dbReference type="Pfam" id="PF05713">
    <property type="entry name" value="MobC"/>
    <property type="match status" value="1"/>
</dbReference>
<evidence type="ECO:0000259" key="1">
    <source>
        <dbReference type="Pfam" id="PF05713"/>
    </source>
</evidence>
<name>Q6YA34_MORCA</name>
<dbReference type="EMBL" id="AY167745">
    <property type="protein sequence ID" value="AAO38174.1"/>
    <property type="molecule type" value="Genomic_DNA"/>
</dbReference>
<sequence length="113" mass="13075">MSRELRTKSIKVRLTPSELEQLKQRQVGDNLAKWVRDVCLANPIQEPKKLKRQSKVVRVAGPDLLRELAKIGGNLNQIARHANTYDDRIEKLRAFRALASIESQLDELLERYK</sequence>
<evidence type="ECO:0000313" key="2">
    <source>
        <dbReference type="EMBL" id="AAO38174.1"/>
    </source>
</evidence>
<accession>Q6YA34</accession>
<reference evidence="2" key="1">
    <citation type="journal article" date="2005" name="Plasmid">
        <title>A novel plasmid (pEMCJH03) isolated from moraxella catarrhalis possibly useful as a cloning and expression vector within this species.</title>
        <authorList>
            <person name="Hays J.P."/>
            <person name="Eadie K."/>
            <person name="Verduin C.M."/>
            <person name="Verbrugh H."/>
            <person name="van Belkum A."/>
        </authorList>
    </citation>
    <scope>NUCLEOTIDE SEQUENCE</scope>
    <source>
        <plasmid evidence="2">pEMCJH03</plasmid>
    </source>
</reference>
<dbReference type="AlphaFoldDB" id="Q6YA34"/>
<proteinExistence type="predicted"/>
<keyword evidence="2" id="KW-0614">Plasmid</keyword>
<dbReference type="InterPro" id="IPR008687">
    <property type="entry name" value="MobC"/>
</dbReference>
<geneLocation type="plasmid" evidence="2">
    <name>pEMCJH03</name>
</geneLocation>
<organism evidence="2">
    <name type="scientific">Moraxella catarrhalis</name>
    <name type="common">Branhamella catarrhalis</name>
    <dbReference type="NCBI Taxonomy" id="480"/>
    <lineage>
        <taxon>Bacteria</taxon>
        <taxon>Pseudomonadati</taxon>
        <taxon>Pseudomonadota</taxon>
        <taxon>Gammaproteobacteria</taxon>
        <taxon>Moraxellales</taxon>
        <taxon>Moraxellaceae</taxon>
        <taxon>Moraxella</taxon>
    </lineage>
</organism>
<feature type="domain" description="Bacterial mobilisation" evidence="1">
    <location>
        <begin position="65"/>
        <end position="108"/>
    </location>
</feature>
<protein>
    <submittedName>
        <fullName evidence="2">Putative mobilization protein C</fullName>
    </submittedName>
</protein>